<protein>
    <recommendedName>
        <fullName evidence="3">Zinc-ribbon domain-containing protein</fullName>
    </recommendedName>
</protein>
<proteinExistence type="predicted"/>
<dbReference type="OrthoDB" id="2419021at2759"/>
<organism evidence="1 2">
    <name type="scientific">Diversispora epigaea</name>
    <dbReference type="NCBI Taxonomy" id="1348612"/>
    <lineage>
        <taxon>Eukaryota</taxon>
        <taxon>Fungi</taxon>
        <taxon>Fungi incertae sedis</taxon>
        <taxon>Mucoromycota</taxon>
        <taxon>Glomeromycotina</taxon>
        <taxon>Glomeromycetes</taxon>
        <taxon>Diversisporales</taxon>
        <taxon>Diversisporaceae</taxon>
        <taxon>Diversispora</taxon>
    </lineage>
</organism>
<gene>
    <name evidence="1" type="ORF">Glove_212g114</name>
</gene>
<comment type="caution">
    <text evidence="1">The sequence shown here is derived from an EMBL/GenBank/DDBJ whole genome shotgun (WGS) entry which is preliminary data.</text>
</comment>
<evidence type="ECO:0000313" key="2">
    <source>
        <dbReference type="Proteomes" id="UP000266861"/>
    </source>
</evidence>
<dbReference type="AlphaFoldDB" id="A0A397ISH0"/>
<evidence type="ECO:0008006" key="3">
    <source>
        <dbReference type="Google" id="ProtNLM"/>
    </source>
</evidence>
<dbReference type="Proteomes" id="UP000266861">
    <property type="component" value="Unassembled WGS sequence"/>
</dbReference>
<keyword evidence="2" id="KW-1185">Reference proteome</keyword>
<name>A0A397ISH0_9GLOM</name>
<sequence>MTATSTNYKTHPQAIYTSRLLNFSNLPKPKNDENFEKKLEELTESFYINANVHYINCEIPLQWRCAKVHEWSAQMGHTWYANLNHVKNTNTWCPYCSKYRRENLCREIVTKYLGPPSKIRRPDFLKTPEYSTV</sequence>
<accession>A0A397ISH0</accession>
<dbReference type="EMBL" id="PQFF01000197">
    <property type="protein sequence ID" value="RHZ75620.1"/>
    <property type="molecule type" value="Genomic_DNA"/>
</dbReference>
<evidence type="ECO:0000313" key="1">
    <source>
        <dbReference type="EMBL" id="RHZ75620.1"/>
    </source>
</evidence>
<reference evidence="1 2" key="1">
    <citation type="submission" date="2018-08" db="EMBL/GenBank/DDBJ databases">
        <title>Genome and evolution of the arbuscular mycorrhizal fungus Diversispora epigaea (formerly Glomus versiforme) and its bacterial endosymbionts.</title>
        <authorList>
            <person name="Sun X."/>
            <person name="Fei Z."/>
            <person name="Harrison M."/>
        </authorList>
    </citation>
    <scope>NUCLEOTIDE SEQUENCE [LARGE SCALE GENOMIC DNA]</scope>
    <source>
        <strain evidence="1 2">IT104</strain>
    </source>
</reference>